<name>A0A179UC98_BLAGS</name>
<evidence type="ECO:0000313" key="1">
    <source>
        <dbReference type="EMBL" id="OAT04651.1"/>
    </source>
</evidence>
<keyword evidence="2" id="KW-1185">Reference proteome</keyword>
<reference evidence="2" key="1">
    <citation type="journal article" date="2015" name="PLoS Genet.">
        <title>The dynamic genome and transcriptome of the human fungal pathogen Blastomyces and close relative Emmonsia.</title>
        <authorList>
            <person name="Munoz J.F."/>
            <person name="Gauthier G.M."/>
            <person name="Desjardins C.A."/>
            <person name="Gallo J.E."/>
            <person name="Holder J."/>
            <person name="Sullivan T.D."/>
            <person name="Marty A.J."/>
            <person name="Carmen J.C."/>
            <person name="Chen Z."/>
            <person name="Ding L."/>
            <person name="Gujja S."/>
            <person name="Magrini V."/>
            <person name="Misas E."/>
            <person name="Mitreva M."/>
            <person name="Priest M."/>
            <person name="Saif S."/>
            <person name="Whiston E.A."/>
            <person name="Young S."/>
            <person name="Zeng Q."/>
            <person name="Goldman W.E."/>
            <person name="Mardis E.R."/>
            <person name="Taylor J.W."/>
            <person name="McEwen J.G."/>
            <person name="Clay O.K."/>
            <person name="Klein B.S."/>
            <person name="Cuomo C.A."/>
        </authorList>
    </citation>
    <scope>NUCLEOTIDE SEQUENCE [LARGE SCALE GENOMIC DNA]</scope>
    <source>
        <strain evidence="2">SLH14081</strain>
    </source>
</reference>
<proteinExistence type="predicted"/>
<dbReference type="VEuPathDB" id="FungiDB:BDBG_16305"/>
<accession>A0A179UC98</accession>
<dbReference type="Proteomes" id="UP000002038">
    <property type="component" value="Unassembled WGS sequence"/>
</dbReference>
<sequence>MREVTLNSRTETALIVGAAAWEAETRRKIISKPCIIDSGENCVSRAPRPHINPWCSRSPGLWTSSHRVSRASLAQDPCTPCNFRFRLSREEKLLQGIQGQPHIRYAVSPSFIHLSKKLMKAREKAFSQNAQNPHLRPPLK</sequence>
<dbReference type="GeneID" id="42528475"/>
<dbReference type="EMBL" id="GG657449">
    <property type="protein sequence ID" value="OAT04651.1"/>
    <property type="molecule type" value="Genomic_DNA"/>
</dbReference>
<gene>
    <name evidence="1" type="ORF">BDBG_16305</name>
</gene>
<evidence type="ECO:0000313" key="2">
    <source>
        <dbReference type="Proteomes" id="UP000002038"/>
    </source>
</evidence>
<dbReference type="RefSeq" id="XP_031576298.1">
    <property type="nucleotide sequence ID" value="XM_031724287.1"/>
</dbReference>
<dbReference type="AlphaFoldDB" id="A0A179UC98"/>
<organism evidence="1 2">
    <name type="scientific">Blastomyces gilchristii (strain SLH14081)</name>
    <name type="common">Blastomyces dermatitidis</name>
    <dbReference type="NCBI Taxonomy" id="559298"/>
    <lineage>
        <taxon>Eukaryota</taxon>
        <taxon>Fungi</taxon>
        <taxon>Dikarya</taxon>
        <taxon>Ascomycota</taxon>
        <taxon>Pezizomycotina</taxon>
        <taxon>Eurotiomycetes</taxon>
        <taxon>Eurotiomycetidae</taxon>
        <taxon>Onygenales</taxon>
        <taxon>Ajellomycetaceae</taxon>
        <taxon>Blastomyces</taxon>
    </lineage>
</organism>
<protein>
    <submittedName>
        <fullName evidence="1">Uncharacterized protein</fullName>
    </submittedName>
</protein>
<dbReference type="KEGG" id="bgh:BDBG_16305"/>